<dbReference type="InterPro" id="IPR011006">
    <property type="entry name" value="CheY-like_superfamily"/>
</dbReference>
<dbReference type="SUPFAM" id="SSF52172">
    <property type="entry name" value="CheY-like"/>
    <property type="match status" value="1"/>
</dbReference>
<keyword evidence="5 8" id="KW-0238">DNA-binding</keyword>
<dbReference type="Pfam" id="PF00072">
    <property type="entry name" value="Response_reg"/>
    <property type="match status" value="1"/>
</dbReference>
<evidence type="ECO:0000256" key="5">
    <source>
        <dbReference type="ARBA" id="ARBA00023125"/>
    </source>
</evidence>
<dbReference type="InterPro" id="IPR001789">
    <property type="entry name" value="Sig_transdc_resp-reg_receiver"/>
</dbReference>
<feature type="modified residue" description="4-aspartylphosphate" evidence="7">
    <location>
        <position position="59"/>
    </location>
</feature>
<dbReference type="CDD" id="cd00383">
    <property type="entry name" value="trans_reg_C"/>
    <property type="match status" value="1"/>
</dbReference>
<accession>A0A2T0LGV8</accession>
<dbReference type="GO" id="GO:0000156">
    <property type="term" value="F:phosphorelay response regulator activity"/>
    <property type="evidence" value="ECO:0007669"/>
    <property type="project" value="TreeGrafter"/>
</dbReference>
<evidence type="ECO:0000256" key="4">
    <source>
        <dbReference type="ARBA" id="ARBA00023015"/>
    </source>
</evidence>
<feature type="DNA-binding region" description="OmpR/PhoB-type" evidence="8">
    <location>
        <begin position="139"/>
        <end position="238"/>
    </location>
</feature>
<dbReference type="FunFam" id="1.10.10.10:FF:000018">
    <property type="entry name" value="DNA-binding response regulator ResD"/>
    <property type="match status" value="1"/>
</dbReference>
<evidence type="ECO:0000256" key="2">
    <source>
        <dbReference type="ARBA" id="ARBA00022553"/>
    </source>
</evidence>
<dbReference type="GO" id="GO:0000976">
    <property type="term" value="F:transcription cis-regulatory region binding"/>
    <property type="evidence" value="ECO:0007669"/>
    <property type="project" value="TreeGrafter"/>
</dbReference>
<dbReference type="InterPro" id="IPR001867">
    <property type="entry name" value="OmpR/PhoB-type_DNA-bd"/>
</dbReference>
<gene>
    <name evidence="11" type="ORF">CLV97_1054</name>
</gene>
<feature type="domain" description="OmpR/PhoB-type" evidence="10">
    <location>
        <begin position="139"/>
        <end position="238"/>
    </location>
</feature>
<evidence type="ECO:0000259" key="10">
    <source>
        <dbReference type="PROSITE" id="PS51755"/>
    </source>
</evidence>
<dbReference type="PROSITE" id="PS50110">
    <property type="entry name" value="RESPONSE_REGULATORY"/>
    <property type="match status" value="1"/>
</dbReference>
<evidence type="ECO:0000313" key="12">
    <source>
        <dbReference type="Proteomes" id="UP000237797"/>
    </source>
</evidence>
<name>A0A2T0LGV8_9BACL</name>
<dbReference type="Proteomes" id="UP000237797">
    <property type="component" value="Unassembled WGS sequence"/>
</dbReference>
<dbReference type="PANTHER" id="PTHR48111:SF73">
    <property type="entry name" value="ALKALINE PHOSPHATASE SYNTHESIS TRANSCRIPTIONAL REGULATORY PROTEIN PHOP"/>
    <property type="match status" value="1"/>
</dbReference>
<dbReference type="SUPFAM" id="SSF46894">
    <property type="entry name" value="C-terminal effector domain of the bipartite response regulators"/>
    <property type="match status" value="1"/>
</dbReference>
<dbReference type="InterPro" id="IPR036388">
    <property type="entry name" value="WH-like_DNA-bd_sf"/>
</dbReference>
<keyword evidence="3" id="KW-0902">Two-component regulatory system</keyword>
<keyword evidence="4" id="KW-0805">Transcription regulation</keyword>
<evidence type="ECO:0000256" key="3">
    <source>
        <dbReference type="ARBA" id="ARBA00023012"/>
    </source>
</evidence>
<dbReference type="GO" id="GO:0005829">
    <property type="term" value="C:cytosol"/>
    <property type="evidence" value="ECO:0007669"/>
    <property type="project" value="TreeGrafter"/>
</dbReference>
<dbReference type="AlphaFoldDB" id="A0A2T0LGV8"/>
<keyword evidence="2 7" id="KW-0597">Phosphoprotein</keyword>
<dbReference type="InterPro" id="IPR016032">
    <property type="entry name" value="Sig_transdc_resp-reg_C-effctor"/>
</dbReference>
<sequence>MEMDREPLTLLVVDDEEKWLEVVANYLEGEGYRVIRALDGHEALSQIEQHPEIDAVLLDWMMPGMSGLDVCRRIRSFSDVPILFLTAKSEEVDKLLGLELGGDDYLTKPFSLREMVARIRAVLRRTRAGKGRGTGNSEDERLLRGPLEIDVPGHQVWLNGREISLTPTEFKLLTTLASKPGRTYSRLQLLESALGEEYAGYERSIDTHIHNLRKKIEENPADPRFIQTVFGVGYRFGDVR</sequence>
<dbReference type="InterPro" id="IPR039420">
    <property type="entry name" value="WalR-like"/>
</dbReference>
<dbReference type="PROSITE" id="PS51755">
    <property type="entry name" value="OMPR_PHOB"/>
    <property type="match status" value="1"/>
</dbReference>
<dbReference type="SMART" id="SM00862">
    <property type="entry name" value="Trans_reg_C"/>
    <property type="match status" value="1"/>
</dbReference>
<comment type="subcellular location">
    <subcellularLocation>
        <location evidence="1">Cytoplasm</location>
    </subcellularLocation>
</comment>
<evidence type="ECO:0000256" key="8">
    <source>
        <dbReference type="PROSITE-ProRule" id="PRU01091"/>
    </source>
</evidence>
<dbReference type="Gene3D" id="3.40.50.2300">
    <property type="match status" value="1"/>
</dbReference>
<proteinExistence type="predicted"/>
<reference evidence="11 12" key="1">
    <citation type="submission" date="2018-03" db="EMBL/GenBank/DDBJ databases">
        <title>Genomic Encyclopedia of Archaeal and Bacterial Type Strains, Phase II (KMG-II): from individual species to whole genera.</title>
        <authorList>
            <person name="Goeker M."/>
        </authorList>
    </citation>
    <scope>NUCLEOTIDE SEQUENCE [LARGE SCALE GENOMIC DNA]</scope>
    <source>
        <strain evidence="11 12">DSM 44946</strain>
    </source>
</reference>
<evidence type="ECO:0000256" key="6">
    <source>
        <dbReference type="ARBA" id="ARBA00023163"/>
    </source>
</evidence>
<dbReference type="Pfam" id="PF00486">
    <property type="entry name" value="Trans_reg_C"/>
    <property type="match status" value="1"/>
</dbReference>
<dbReference type="PANTHER" id="PTHR48111">
    <property type="entry name" value="REGULATOR OF RPOS"/>
    <property type="match status" value="1"/>
</dbReference>
<keyword evidence="12" id="KW-1185">Reference proteome</keyword>
<dbReference type="GO" id="GO:0006355">
    <property type="term" value="P:regulation of DNA-templated transcription"/>
    <property type="evidence" value="ECO:0007669"/>
    <property type="project" value="InterPro"/>
</dbReference>
<keyword evidence="6" id="KW-0804">Transcription</keyword>
<dbReference type="GO" id="GO:0032993">
    <property type="term" value="C:protein-DNA complex"/>
    <property type="evidence" value="ECO:0007669"/>
    <property type="project" value="TreeGrafter"/>
</dbReference>
<evidence type="ECO:0000256" key="7">
    <source>
        <dbReference type="PROSITE-ProRule" id="PRU00169"/>
    </source>
</evidence>
<dbReference type="FunFam" id="3.40.50.2300:FF:000001">
    <property type="entry name" value="DNA-binding response regulator PhoB"/>
    <property type="match status" value="1"/>
</dbReference>
<dbReference type="EMBL" id="PVNE01000005">
    <property type="protein sequence ID" value="PRX41579.1"/>
    <property type="molecule type" value="Genomic_DNA"/>
</dbReference>
<organism evidence="11 12">
    <name type="scientific">Planifilum fimeticola</name>
    <dbReference type="NCBI Taxonomy" id="201975"/>
    <lineage>
        <taxon>Bacteria</taxon>
        <taxon>Bacillati</taxon>
        <taxon>Bacillota</taxon>
        <taxon>Bacilli</taxon>
        <taxon>Bacillales</taxon>
        <taxon>Thermoactinomycetaceae</taxon>
        <taxon>Planifilum</taxon>
    </lineage>
</organism>
<feature type="domain" description="Response regulatory" evidence="9">
    <location>
        <begin position="9"/>
        <end position="123"/>
    </location>
</feature>
<comment type="caution">
    <text evidence="11">The sequence shown here is derived from an EMBL/GenBank/DDBJ whole genome shotgun (WGS) entry which is preliminary data.</text>
</comment>
<dbReference type="Gene3D" id="6.10.250.690">
    <property type="match status" value="1"/>
</dbReference>
<dbReference type="SMART" id="SM00448">
    <property type="entry name" value="REC"/>
    <property type="match status" value="1"/>
</dbReference>
<dbReference type="OrthoDB" id="2373414at2"/>
<evidence type="ECO:0000259" key="9">
    <source>
        <dbReference type="PROSITE" id="PS50110"/>
    </source>
</evidence>
<dbReference type="Gene3D" id="1.10.10.10">
    <property type="entry name" value="Winged helix-like DNA-binding domain superfamily/Winged helix DNA-binding domain"/>
    <property type="match status" value="1"/>
</dbReference>
<evidence type="ECO:0000256" key="1">
    <source>
        <dbReference type="ARBA" id="ARBA00004496"/>
    </source>
</evidence>
<dbReference type="CDD" id="cd17574">
    <property type="entry name" value="REC_OmpR"/>
    <property type="match status" value="1"/>
</dbReference>
<protein>
    <submittedName>
        <fullName evidence="11">DNA-binding response OmpR family regulator</fullName>
    </submittedName>
</protein>
<evidence type="ECO:0000313" key="11">
    <source>
        <dbReference type="EMBL" id="PRX41579.1"/>
    </source>
</evidence>